<dbReference type="GO" id="GO:0000976">
    <property type="term" value="F:transcription cis-regulatory region binding"/>
    <property type="evidence" value="ECO:0007669"/>
    <property type="project" value="TreeGrafter"/>
</dbReference>
<dbReference type="PANTHER" id="PTHR47894:SF1">
    <property type="entry name" value="HTH-TYPE TRANSCRIPTIONAL REGULATOR VQSM"/>
    <property type="match status" value="1"/>
</dbReference>
<dbReference type="InterPro" id="IPR020449">
    <property type="entry name" value="Tscrpt_reg_AraC-type_HTH"/>
</dbReference>
<evidence type="ECO:0000256" key="3">
    <source>
        <dbReference type="ARBA" id="ARBA00023163"/>
    </source>
</evidence>
<evidence type="ECO:0000259" key="4">
    <source>
        <dbReference type="PROSITE" id="PS01124"/>
    </source>
</evidence>
<accession>A0A501WJH5</accession>
<dbReference type="PANTHER" id="PTHR47894">
    <property type="entry name" value="HTH-TYPE TRANSCRIPTIONAL REGULATOR GADX"/>
    <property type="match status" value="1"/>
</dbReference>
<dbReference type="SUPFAM" id="SSF46689">
    <property type="entry name" value="Homeodomain-like"/>
    <property type="match status" value="1"/>
</dbReference>
<feature type="domain" description="HTH araC/xylS-type" evidence="4">
    <location>
        <begin position="1"/>
        <end position="96"/>
    </location>
</feature>
<dbReference type="PRINTS" id="PR00032">
    <property type="entry name" value="HTHARAC"/>
</dbReference>
<dbReference type="Pfam" id="PF12833">
    <property type="entry name" value="HTH_18"/>
    <property type="match status" value="1"/>
</dbReference>
<evidence type="ECO:0000313" key="5">
    <source>
        <dbReference type="EMBL" id="TPE49669.1"/>
    </source>
</evidence>
<keyword evidence="2" id="KW-0238">DNA-binding</keyword>
<dbReference type="InterPro" id="IPR018062">
    <property type="entry name" value="HTH_AraC-typ_CS"/>
</dbReference>
<reference evidence="5 6" key="1">
    <citation type="submission" date="2019-06" db="EMBL/GenBank/DDBJ databases">
        <title>A novel bacterium of genus Amaricoccus, isolated from marine sediment.</title>
        <authorList>
            <person name="Huang H."/>
            <person name="Mo K."/>
            <person name="Hu Y."/>
        </authorList>
    </citation>
    <scope>NUCLEOTIDE SEQUENCE [LARGE SCALE GENOMIC DNA]</scope>
    <source>
        <strain evidence="5 6">HB172011</strain>
    </source>
</reference>
<dbReference type="GO" id="GO:0003700">
    <property type="term" value="F:DNA-binding transcription factor activity"/>
    <property type="evidence" value="ECO:0007669"/>
    <property type="project" value="InterPro"/>
</dbReference>
<proteinExistence type="predicted"/>
<dbReference type="EMBL" id="VFRP01000013">
    <property type="protein sequence ID" value="TPE49669.1"/>
    <property type="molecule type" value="Genomic_DNA"/>
</dbReference>
<dbReference type="Proteomes" id="UP000319255">
    <property type="component" value="Unassembled WGS sequence"/>
</dbReference>
<dbReference type="Gene3D" id="1.10.10.60">
    <property type="entry name" value="Homeodomain-like"/>
    <property type="match status" value="1"/>
</dbReference>
<dbReference type="SMART" id="SM00342">
    <property type="entry name" value="HTH_ARAC"/>
    <property type="match status" value="1"/>
</dbReference>
<protein>
    <submittedName>
        <fullName evidence="5">Helix-turn-helix transcriptional regulator</fullName>
    </submittedName>
</protein>
<dbReference type="OrthoDB" id="9805730at2"/>
<name>A0A501WJH5_9RHOB</name>
<keyword evidence="6" id="KW-1185">Reference proteome</keyword>
<keyword evidence="1" id="KW-0805">Transcription regulation</keyword>
<evidence type="ECO:0000256" key="1">
    <source>
        <dbReference type="ARBA" id="ARBA00023015"/>
    </source>
</evidence>
<organism evidence="5 6">
    <name type="scientific">Amaricoccus solimangrovi</name>
    <dbReference type="NCBI Taxonomy" id="2589815"/>
    <lineage>
        <taxon>Bacteria</taxon>
        <taxon>Pseudomonadati</taxon>
        <taxon>Pseudomonadota</taxon>
        <taxon>Alphaproteobacteria</taxon>
        <taxon>Rhodobacterales</taxon>
        <taxon>Paracoccaceae</taxon>
        <taxon>Amaricoccus</taxon>
    </lineage>
</organism>
<dbReference type="AlphaFoldDB" id="A0A501WJH5"/>
<dbReference type="GO" id="GO:0005829">
    <property type="term" value="C:cytosol"/>
    <property type="evidence" value="ECO:0007669"/>
    <property type="project" value="TreeGrafter"/>
</dbReference>
<comment type="caution">
    <text evidence="5">The sequence shown here is derived from an EMBL/GenBank/DDBJ whole genome shotgun (WGS) entry which is preliminary data.</text>
</comment>
<sequence length="101" mass="11126">MAQVWAQVLAGATSIDGAAHALDTNVRTLQRTLNREGLDYRGLVNVIRVQRARELLGGTQMSITDISSQLGYSAPANFARAFRRITGVAPSDFRMFCRRSL</sequence>
<evidence type="ECO:0000256" key="2">
    <source>
        <dbReference type="ARBA" id="ARBA00023125"/>
    </source>
</evidence>
<keyword evidence="3" id="KW-0804">Transcription</keyword>
<dbReference type="InterPro" id="IPR009057">
    <property type="entry name" value="Homeodomain-like_sf"/>
</dbReference>
<dbReference type="PROSITE" id="PS00041">
    <property type="entry name" value="HTH_ARAC_FAMILY_1"/>
    <property type="match status" value="1"/>
</dbReference>
<gene>
    <name evidence="5" type="ORF">FJM51_13540</name>
</gene>
<evidence type="ECO:0000313" key="6">
    <source>
        <dbReference type="Proteomes" id="UP000319255"/>
    </source>
</evidence>
<dbReference type="InterPro" id="IPR018060">
    <property type="entry name" value="HTH_AraC"/>
</dbReference>
<dbReference type="PROSITE" id="PS01124">
    <property type="entry name" value="HTH_ARAC_FAMILY_2"/>
    <property type="match status" value="1"/>
</dbReference>